<protein>
    <submittedName>
        <fullName evidence="1">Uncharacterized protein</fullName>
    </submittedName>
</protein>
<keyword evidence="4" id="KW-1185">Reference proteome</keyword>
<dbReference type="OrthoDB" id="10580495at2759"/>
<name>A0A6J5TMH8_PRUAR</name>
<dbReference type="Proteomes" id="UP000507245">
    <property type="component" value="Unassembled WGS sequence"/>
</dbReference>
<gene>
    <name evidence="1" type="ORF">CURHAP_LOCUS6142</name>
    <name evidence="2" type="ORF">ORAREDHAP_LOCUS6201</name>
</gene>
<evidence type="ECO:0000313" key="4">
    <source>
        <dbReference type="Proteomes" id="UP000507245"/>
    </source>
</evidence>
<reference evidence="4" key="1">
    <citation type="journal article" date="2020" name="Genome Biol.">
        <title>Gamete binning: chromosome-level and haplotype-resolved genome assembly enabled by high-throughput single-cell sequencing of gamete genomes.</title>
        <authorList>
            <person name="Campoy J.A."/>
            <person name="Sun H."/>
            <person name="Goel M."/>
            <person name="Jiao W.-B."/>
            <person name="Folz-Donahue K."/>
            <person name="Wang N."/>
            <person name="Rubio M."/>
            <person name="Liu C."/>
            <person name="Kukat C."/>
            <person name="Ruiz D."/>
            <person name="Huettel B."/>
            <person name="Schneeberger K."/>
        </authorList>
    </citation>
    <scope>NUCLEOTIDE SEQUENCE [LARGE SCALE GENOMIC DNA]</scope>
    <source>
        <strain evidence="4">cv. Rojo Pasion</strain>
    </source>
</reference>
<dbReference type="Proteomes" id="UP000507222">
    <property type="component" value="Unassembled WGS sequence"/>
</dbReference>
<dbReference type="EMBL" id="CAEKDK010000001">
    <property type="protein sequence ID" value="CAB4264387.1"/>
    <property type="molecule type" value="Genomic_DNA"/>
</dbReference>
<evidence type="ECO:0000313" key="2">
    <source>
        <dbReference type="EMBL" id="CAB4295010.1"/>
    </source>
</evidence>
<organism evidence="1 3">
    <name type="scientific">Prunus armeniaca</name>
    <name type="common">Apricot</name>
    <name type="synonym">Armeniaca vulgaris</name>
    <dbReference type="NCBI Taxonomy" id="36596"/>
    <lineage>
        <taxon>Eukaryota</taxon>
        <taxon>Viridiplantae</taxon>
        <taxon>Streptophyta</taxon>
        <taxon>Embryophyta</taxon>
        <taxon>Tracheophyta</taxon>
        <taxon>Spermatophyta</taxon>
        <taxon>Magnoliopsida</taxon>
        <taxon>eudicotyledons</taxon>
        <taxon>Gunneridae</taxon>
        <taxon>Pentapetalae</taxon>
        <taxon>rosids</taxon>
        <taxon>fabids</taxon>
        <taxon>Rosales</taxon>
        <taxon>Rosaceae</taxon>
        <taxon>Amygdaloideae</taxon>
        <taxon>Amygdaleae</taxon>
        <taxon>Prunus</taxon>
    </lineage>
</organism>
<sequence>MGRVAYSQIVTGRVWADLIYRFKRYNPSAKLNLNFADDPPPLPEGVMEEMIEDYEGEVAIAAAEGVETIDAYAPTDGAAVADDGAAS</sequence>
<reference evidence="1 3" key="2">
    <citation type="submission" date="2020-05" db="EMBL/GenBank/DDBJ databases">
        <authorList>
            <person name="Campoy J."/>
            <person name="Schneeberger K."/>
            <person name="Spophaly S."/>
        </authorList>
    </citation>
    <scope>NUCLEOTIDE SEQUENCE [LARGE SCALE GENOMIC DNA]</scope>
    <source>
        <strain evidence="1">PruArmRojPasFocal</strain>
    </source>
</reference>
<dbReference type="AlphaFoldDB" id="A0A6J5TMH8"/>
<dbReference type="EMBL" id="CAEKKB010000001">
    <property type="protein sequence ID" value="CAB4295010.1"/>
    <property type="molecule type" value="Genomic_DNA"/>
</dbReference>
<proteinExistence type="predicted"/>
<accession>A0A6J5TMH8</accession>
<evidence type="ECO:0000313" key="1">
    <source>
        <dbReference type="EMBL" id="CAB4264387.1"/>
    </source>
</evidence>
<evidence type="ECO:0000313" key="3">
    <source>
        <dbReference type="Proteomes" id="UP000507222"/>
    </source>
</evidence>